<dbReference type="Proteomes" id="UP001249945">
    <property type="component" value="Unassembled WGS sequence"/>
</dbReference>
<dbReference type="RefSeq" id="WP_311780917.1">
    <property type="nucleotide sequence ID" value="NZ_JALRMR010000017.1"/>
</dbReference>
<proteinExistence type="predicted"/>
<gene>
    <name evidence="1" type="ORF">MX635_12305</name>
</gene>
<evidence type="ECO:0000313" key="1">
    <source>
        <dbReference type="EMBL" id="MDT1975181.1"/>
    </source>
</evidence>
<protein>
    <submittedName>
        <fullName evidence="1">Uncharacterized protein</fullName>
    </submittedName>
</protein>
<dbReference type="AlphaFoldDB" id="A0AAW8RHP9"/>
<comment type="caution">
    <text evidence="1">The sequence shown here is derived from an EMBL/GenBank/DDBJ whole genome shotgun (WGS) entry which is preliminary data.</text>
</comment>
<organism evidence="1 2">
    <name type="scientific">Carnobacterium divergens</name>
    <name type="common">Lactobacillus divergens</name>
    <dbReference type="NCBI Taxonomy" id="2748"/>
    <lineage>
        <taxon>Bacteria</taxon>
        <taxon>Bacillati</taxon>
        <taxon>Bacillota</taxon>
        <taxon>Bacilli</taxon>
        <taxon>Lactobacillales</taxon>
        <taxon>Carnobacteriaceae</taxon>
        <taxon>Carnobacterium</taxon>
    </lineage>
</organism>
<accession>A0AAW8RHP9</accession>
<evidence type="ECO:0000313" key="2">
    <source>
        <dbReference type="Proteomes" id="UP001249945"/>
    </source>
</evidence>
<sequence>MQIETSELLSIDLIEQNVDKVVTFSVKNSDIRKELTDLQKHYFYNTKRVVYNRWRTGDTSN</sequence>
<name>A0AAW8RHP9_CARDV</name>
<dbReference type="EMBL" id="JALRMR010000017">
    <property type="protein sequence ID" value="MDT1975181.1"/>
    <property type="molecule type" value="Genomic_DNA"/>
</dbReference>
<reference evidence="1" key="1">
    <citation type="submission" date="2022-04" db="EMBL/GenBank/DDBJ databases">
        <title>Draft genome sequences of lactic acid bacteria (LAB) strains involved in meat spoilage.</title>
        <authorList>
            <person name="Palevich N."/>
        </authorList>
    </citation>
    <scope>NUCLEOTIDE SEQUENCE</scope>
    <source>
        <strain evidence="1">9-14</strain>
    </source>
</reference>